<dbReference type="NCBIfam" id="NF033547">
    <property type="entry name" value="transpos_IS1595"/>
    <property type="match status" value="1"/>
</dbReference>
<dbReference type="AlphaFoldDB" id="A0A2N9LWR3"/>
<dbReference type="InterPro" id="IPR024445">
    <property type="entry name" value="Tnp_ISXO2-like"/>
</dbReference>
<name>A0A2N9LWR3_9BACT</name>
<dbReference type="InterPro" id="IPR024442">
    <property type="entry name" value="Transposase_Zn_ribbon"/>
</dbReference>
<evidence type="ECO:0000313" key="2">
    <source>
        <dbReference type="EMBL" id="SPE27629.1"/>
    </source>
</evidence>
<evidence type="ECO:0000259" key="1">
    <source>
        <dbReference type="SMART" id="SM01126"/>
    </source>
</evidence>
<dbReference type="Pfam" id="PF12760">
    <property type="entry name" value="Zn_ribbon_IS1595"/>
    <property type="match status" value="1"/>
</dbReference>
<proteinExistence type="predicted"/>
<dbReference type="EMBL" id="OKRB01000119">
    <property type="protein sequence ID" value="SPE27629.1"/>
    <property type="molecule type" value="Genomic_DNA"/>
</dbReference>
<protein>
    <submittedName>
        <fullName evidence="2">Transposase</fullName>
    </submittedName>
</protein>
<dbReference type="InterPro" id="IPR053164">
    <property type="entry name" value="IS1016-like_transposase"/>
</dbReference>
<organism evidence="2 3">
    <name type="scientific">Candidatus Sulfuritelmatomonas gaucii</name>
    <dbReference type="NCBI Taxonomy" id="2043161"/>
    <lineage>
        <taxon>Bacteria</taxon>
        <taxon>Pseudomonadati</taxon>
        <taxon>Acidobacteriota</taxon>
        <taxon>Terriglobia</taxon>
        <taxon>Terriglobales</taxon>
        <taxon>Acidobacteriaceae</taxon>
        <taxon>Candidatus Sulfuritelmatomonas</taxon>
    </lineage>
</organism>
<accession>A0A2N9LWR3</accession>
<dbReference type="Pfam" id="PF12762">
    <property type="entry name" value="DDE_Tnp_IS1595"/>
    <property type="match status" value="1"/>
</dbReference>
<gene>
    <name evidence="2" type="ORF">SBA5_60036</name>
</gene>
<dbReference type="Proteomes" id="UP000239735">
    <property type="component" value="Unassembled WGS sequence"/>
</dbReference>
<sequence length="330" mass="38069">MKLKTLQNAILFFADPVHCREYMVANRWPHGVECPKCGSKDVLFLEKYNRWHCRANHDAPQFTLKTGTVMEDSPISLSKWLPAFWLLANCRNGISSYELHRALGVTQKTAWFMLHRIRFAMKKKDRFKMGGSGRELETDECYIGGKDSNKHIGKRAELKEFRQSAEMKGAGRLVTKTAVLGLLDRERGKVHAQVVPEISRRELRLAILNHILPGSKLYTDQAALYKTLPSEITHEFVNHLKEYVNGRVHTNGIENFWSLLQRGLNGTYISVEPFHLDRYLDEQVFRFNHRKDRKGNKTPDVDRFSLAIEQIIGKRLTYAELTGKVGETQN</sequence>
<evidence type="ECO:0000313" key="3">
    <source>
        <dbReference type="Proteomes" id="UP000239735"/>
    </source>
</evidence>
<dbReference type="PANTHER" id="PTHR47163:SF2">
    <property type="entry name" value="SI:DKEY-17M8.2"/>
    <property type="match status" value="1"/>
</dbReference>
<reference evidence="3" key="1">
    <citation type="submission" date="2018-02" db="EMBL/GenBank/DDBJ databases">
        <authorList>
            <person name="Hausmann B."/>
        </authorList>
    </citation>
    <scope>NUCLEOTIDE SEQUENCE [LARGE SCALE GENOMIC DNA]</scope>
    <source>
        <strain evidence="3">Peat soil MAG SbA5</strain>
    </source>
</reference>
<feature type="domain" description="ISXO2-like transposase" evidence="1">
    <location>
        <begin position="128"/>
        <end position="288"/>
    </location>
</feature>
<dbReference type="SMART" id="SM01126">
    <property type="entry name" value="DDE_Tnp_IS1595"/>
    <property type="match status" value="1"/>
</dbReference>
<dbReference type="PANTHER" id="PTHR47163">
    <property type="entry name" value="DDE_TNP_IS1595 DOMAIN-CONTAINING PROTEIN"/>
    <property type="match status" value="1"/>
</dbReference>